<evidence type="ECO:0000256" key="1">
    <source>
        <dbReference type="ARBA" id="ARBA00022857"/>
    </source>
</evidence>
<evidence type="ECO:0000256" key="2">
    <source>
        <dbReference type="ARBA" id="ARBA00023002"/>
    </source>
</evidence>
<dbReference type="AlphaFoldDB" id="A0AAJ0E9I8"/>
<dbReference type="GO" id="GO:0016491">
    <property type="term" value="F:oxidoreductase activity"/>
    <property type="evidence" value="ECO:0007669"/>
    <property type="project" value="UniProtKB-KW"/>
</dbReference>
<dbReference type="GeneID" id="85476185"/>
<organism evidence="4 5">
    <name type="scientific">Colletotrichum phormii</name>
    <dbReference type="NCBI Taxonomy" id="359342"/>
    <lineage>
        <taxon>Eukaryota</taxon>
        <taxon>Fungi</taxon>
        <taxon>Dikarya</taxon>
        <taxon>Ascomycota</taxon>
        <taxon>Pezizomycotina</taxon>
        <taxon>Sordariomycetes</taxon>
        <taxon>Hypocreomycetidae</taxon>
        <taxon>Glomerellales</taxon>
        <taxon>Glomerellaceae</taxon>
        <taxon>Colletotrichum</taxon>
        <taxon>Colletotrichum acutatum species complex</taxon>
    </lineage>
</organism>
<dbReference type="Pfam" id="PF08240">
    <property type="entry name" value="ADH_N"/>
    <property type="match status" value="1"/>
</dbReference>
<name>A0AAJ0E9I8_9PEZI</name>
<dbReference type="InterPro" id="IPR013154">
    <property type="entry name" value="ADH-like_N"/>
</dbReference>
<feature type="domain" description="Alcohol dehydrogenase-like N-terminal" evidence="3">
    <location>
        <begin position="27"/>
        <end position="87"/>
    </location>
</feature>
<keyword evidence="5" id="KW-1185">Reference proteome</keyword>
<dbReference type="RefSeq" id="XP_060440009.1">
    <property type="nucleotide sequence ID" value="XM_060591323.1"/>
</dbReference>
<keyword evidence="2" id="KW-0560">Oxidoreductase</keyword>
<evidence type="ECO:0000313" key="5">
    <source>
        <dbReference type="Proteomes" id="UP001243989"/>
    </source>
</evidence>
<dbReference type="InterPro" id="IPR051034">
    <property type="entry name" value="Mito_Enoyl-ACP_Reductase"/>
</dbReference>
<reference evidence="4" key="1">
    <citation type="submission" date="2021-06" db="EMBL/GenBank/DDBJ databases">
        <title>Comparative genomics, transcriptomics and evolutionary studies reveal genomic signatures of adaptation to plant cell wall in hemibiotrophic fungi.</title>
        <authorList>
            <consortium name="DOE Joint Genome Institute"/>
            <person name="Baroncelli R."/>
            <person name="Diaz J.F."/>
            <person name="Benocci T."/>
            <person name="Peng M."/>
            <person name="Battaglia E."/>
            <person name="Haridas S."/>
            <person name="Andreopoulos W."/>
            <person name="Labutti K."/>
            <person name="Pangilinan J."/>
            <person name="Floch G.L."/>
            <person name="Makela M.R."/>
            <person name="Henrissat B."/>
            <person name="Grigoriev I.V."/>
            <person name="Crouch J.A."/>
            <person name="De Vries R.P."/>
            <person name="Sukno S.A."/>
            <person name="Thon M.R."/>
        </authorList>
    </citation>
    <scope>NUCLEOTIDE SEQUENCE</scope>
    <source>
        <strain evidence="4">CBS 102054</strain>
    </source>
</reference>
<sequence length="100" mass="10470">MYRAIVNSFGPAKDVVQIEDYEPSPPGPGQVRVRMLLASINPSDLVTISGAYPLRTTLPHVPGFEGVGVVESLGEGVADLTLGQRVLPLGGAGVADDEDR</sequence>
<proteinExistence type="predicted"/>
<keyword evidence="1" id="KW-0521">NADP</keyword>
<dbReference type="SUPFAM" id="SSF50129">
    <property type="entry name" value="GroES-like"/>
    <property type="match status" value="1"/>
</dbReference>
<accession>A0AAJ0E9I8</accession>
<dbReference type="PANTHER" id="PTHR43981:SF2">
    <property type="entry name" value="ENOYL-[ACYL-CARRIER-PROTEIN] REDUCTASE, MITOCHONDRIAL"/>
    <property type="match status" value="1"/>
</dbReference>
<evidence type="ECO:0000259" key="3">
    <source>
        <dbReference type="Pfam" id="PF08240"/>
    </source>
</evidence>
<dbReference type="EMBL" id="JAHMHQ010000026">
    <property type="protein sequence ID" value="KAK1624014.1"/>
    <property type="molecule type" value="Genomic_DNA"/>
</dbReference>
<dbReference type="GO" id="GO:0006631">
    <property type="term" value="P:fatty acid metabolic process"/>
    <property type="evidence" value="ECO:0007669"/>
    <property type="project" value="TreeGrafter"/>
</dbReference>
<dbReference type="PANTHER" id="PTHR43981">
    <property type="entry name" value="ENOYL-[ACYL-CARRIER-PROTEIN] REDUCTASE, MITOCHONDRIAL"/>
    <property type="match status" value="1"/>
</dbReference>
<comment type="caution">
    <text evidence="4">The sequence shown here is derived from an EMBL/GenBank/DDBJ whole genome shotgun (WGS) entry which is preliminary data.</text>
</comment>
<protein>
    <submittedName>
        <fullName evidence="4">Chaperonin 10-like protein</fullName>
    </submittedName>
</protein>
<dbReference type="Gene3D" id="3.90.180.10">
    <property type="entry name" value="Medium-chain alcohol dehydrogenases, catalytic domain"/>
    <property type="match status" value="1"/>
</dbReference>
<dbReference type="GO" id="GO:0005739">
    <property type="term" value="C:mitochondrion"/>
    <property type="evidence" value="ECO:0007669"/>
    <property type="project" value="TreeGrafter"/>
</dbReference>
<gene>
    <name evidence="4" type="ORF">BDP81DRAFT_438517</name>
</gene>
<dbReference type="Proteomes" id="UP001243989">
    <property type="component" value="Unassembled WGS sequence"/>
</dbReference>
<dbReference type="InterPro" id="IPR011032">
    <property type="entry name" value="GroES-like_sf"/>
</dbReference>
<evidence type="ECO:0000313" key="4">
    <source>
        <dbReference type="EMBL" id="KAK1624014.1"/>
    </source>
</evidence>